<accession>A0A918C9X3</accession>
<organism evidence="3 4">
    <name type="scientific">Agromyces mediolanus</name>
    <name type="common">Corynebacterium mediolanum</name>
    <dbReference type="NCBI Taxonomy" id="41986"/>
    <lineage>
        <taxon>Bacteria</taxon>
        <taxon>Bacillati</taxon>
        <taxon>Actinomycetota</taxon>
        <taxon>Actinomycetes</taxon>
        <taxon>Micrococcales</taxon>
        <taxon>Microbacteriaceae</taxon>
        <taxon>Agromyces</taxon>
    </lineage>
</organism>
<feature type="compositionally biased region" description="Acidic residues" evidence="1">
    <location>
        <begin position="60"/>
        <end position="69"/>
    </location>
</feature>
<dbReference type="PROSITE" id="PS51257">
    <property type="entry name" value="PROKAR_LIPOPROTEIN"/>
    <property type="match status" value="1"/>
</dbReference>
<keyword evidence="4" id="KW-1185">Reference proteome</keyword>
<feature type="signal peptide" evidence="2">
    <location>
        <begin position="1"/>
        <end position="26"/>
    </location>
</feature>
<dbReference type="RefSeq" id="WP_189083547.1">
    <property type="nucleotide sequence ID" value="NZ_BMRJ01000001.1"/>
</dbReference>
<feature type="region of interest" description="Disordered" evidence="1">
    <location>
        <begin position="58"/>
        <end position="123"/>
    </location>
</feature>
<evidence type="ECO:0000256" key="1">
    <source>
        <dbReference type="SAM" id="MobiDB-lite"/>
    </source>
</evidence>
<name>A0A918C9X3_AGRME</name>
<feature type="compositionally biased region" description="Pro residues" evidence="1">
    <location>
        <begin position="85"/>
        <end position="95"/>
    </location>
</feature>
<dbReference type="Proteomes" id="UP000610303">
    <property type="component" value="Unassembled WGS sequence"/>
</dbReference>
<reference evidence="3" key="1">
    <citation type="journal article" date="2014" name="Int. J. Syst. Evol. Microbiol.">
        <title>Complete genome sequence of Corynebacterium casei LMG S-19264T (=DSM 44701T), isolated from a smear-ripened cheese.</title>
        <authorList>
            <consortium name="US DOE Joint Genome Institute (JGI-PGF)"/>
            <person name="Walter F."/>
            <person name="Albersmeier A."/>
            <person name="Kalinowski J."/>
            <person name="Ruckert C."/>
        </authorList>
    </citation>
    <scope>NUCLEOTIDE SEQUENCE</scope>
    <source>
        <strain evidence="3">JCM 3346</strain>
    </source>
</reference>
<dbReference type="AlphaFoldDB" id="A0A918C9X3"/>
<dbReference type="EMBL" id="BMRJ01000001">
    <property type="protein sequence ID" value="GGR13869.1"/>
    <property type="molecule type" value="Genomic_DNA"/>
</dbReference>
<feature type="chain" id="PRO_5039610516" description="PKD domain-containing protein" evidence="2">
    <location>
        <begin position="27"/>
        <end position="282"/>
    </location>
</feature>
<protein>
    <recommendedName>
        <fullName evidence="5">PKD domain-containing protein</fullName>
    </recommendedName>
</protein>
<evidence type="ECO:0000313" key="4">
    <source>
        <dbReference type="Proteomes" id="UP000610303"/>
    </source>
</evidence>
<evidence type="ECO:0000313" key="3">
    <source>
        <dbReference type="EMBL" id="GGR13869.1"/>
    </source>
</evidence>
<evidence type="ECO:0008006" key="5">
    <source>
        <dbReference type="Google" id="ProtNLM"/>
    </source>
</evidence>
<sequence>MGWRRLLLTGACVGAALGFVAVPQMASACVRVDAIVGACAAGAVDSESERVDIIGQIADGPDDSAEETDLVERAGESGSEAQADSPPPPPPPPMNCSPMNPAICAVPETEEPPPSDPAQPEPTLTLRDVASFSPGSSGLASEPSGWAIVGRPVNLIAEAGPVTRAGVLLGRPVEVAFTPVSFEWTASSGERVVAGSAGRSWDELGLPALSNTDTSLRFEQPGRATVRLSVHYSAEYRFAGSGWRGIPGTLSVEAGELELLVGTFRTVLTDGDCRANPDGPGC</sequence>
<comment type="caution">
    <text evidence="3">The sequence shown here is derived from an EMBL/GenBank/DDBJ whole genome shotgun (WGS) entry which is preliminary data.</text>
</comment>
<evidence type="ECO:0000256" key="2">
    <source>
        <dbReference type="SAM" id="SignalP"/>
    </source>
</evidence>
<reference evidence="3" key="2">
    <citation type="submission" date="2020-09" db="EMBL/GenBank/DDBJ databases">
        <authorList>
            <person name="Sun Q."/>
            <person name="Ohkuma M."/>
        </authorList>
    </citation>
    <scope>NUCLEOTIDE SEQUENCE</scope>
    <source>
        <strain evidence="3">JCM 3346</strain>
    </source>
</reference>
<keyword evidence="2" id="KW-0732">Signal</keyword>
<gene>
    <name evidence="3" type="ORF">GCM10010196_03030</name>
</gene>
<proteinExistence type="predicted"/>